<reference evidence="2" key="1">
    <citation type="submission" date="2020-09" db="EMBL/GenBank/DDBJ databases">
        <title>Pelagicoccus enzymogenes sp. nov. with an EPS production, isolated from marine sediment.</title>
        <authorList>
            <person name="Feng X."/>
        </authorList>
    </citation>
    <scope>NUCLEOTIDE SEQUENCE</scope>
    <source>
        <strain evidence="2">NFK12</strain>
    </source>
</reference>
<dbReference type="AlphaFoldDB" id="A0A927F5U7"/>
<dbReference type="EMBL" id="JACYFG010000006">
    <property type="protein sequence ID" value="MBD5778958.1"/>
    <property type="molecule type" value="Genomic_DNA"/>
</dbReference>
<evidence type="ECO:0000259" key="1">
    <source>
        <dbReference type="Pfam" id="PF05048"/>
    </source>
</evidence>
<protein>
    <submittedName>
        <fullName evidence="2">Right-handed parallel beta-helix repeat-containing protein</fullName>
    </submittedName>
</protein>
<evidence type="ECO:0000313" key="2">
    <source>
        <dbReference type="EMBL" id="MBD5778958.1"/>
    </source>
</evidence>
<proteinExistence type="predicted"/>
<dbReference type="SUPFAM" id="SSF51126">
    <property type="entry name" value="Pectin lyase-like"/>
    <property type="match status" value="1"/>
</dbReference>
<dbReference type="RefSeq" id="WP_191616083.1">
    <property type="nucleotide sequence ID" value="NZ_JACYFG010000006.1"/>
</dbReference>
<dbReference type="InterPro" id="IPR012334">
    <property type="entry name" value="Pectin_lyas_fold"/>
</dbReference>
<dbReference type="Pfam" id="PF05048">
    <property type="entry name" value="NosD"/>
    <property type="match status" value="1"/>
</dbReference>
<dbReference type="Gene3D" id="2.160.20.10">
    <property type="entry name" value="Single-stranded right-handed beta-helix, Pectin lyase-like"/>
    <property type="match status" value="1"/>
</dbReference>
<dbReference type="Proteomes" id="UP000622317">
    <property type="component" value="Unassembled WGS sequence"/>
</dbReference>
<keyword evidence="3" id="KW-1185">Reference proteome</keyword>
<sequence>MALLVASSLGVDVAFAVDRAEDVLVLEIARNRDFREVQRTLEASDARSICIKIKSGSYRLRHSLHINRSNVSLVGEAGTVLRLAKNAQAPVISVGPLSEYPEEWERIENVTIANLVIDGNKDYQESEYNQQRPWIRNNGIDARTVTGLRVEGVICGNNRSGGLVVSWRCRDVVARTCVFENNYFDGVAYYDSVGVYTVDCDLRRNRGAGVSIDNAVSEALFANCRIVDNRDVGVFARHSDGLMFYKSLVKGSGNWAFFLSHDEKGKGVFNVEIASCEIVENNGGVRMGSVTAKQSAANRVVLSSFARNDLRGRGAISTAGAPLDRLEGGWNPVGNEGADLPDGPYSKRLYQALNTYDSLVAAPES</sequence>
<evidence type="ECO:0000313" key="3">
    <source>
        <dbReference type="Proteomes" id="UP000622317"/>
    </source>
</evidence>
<name>A0A927F5U7_9BACT</name>
<dbReference type="InterPro" id="IPR011050">
    <property type="entry name" value="Pectin_lyase_fold/virulence"/>
</dbReference>
<dbReference type="InterPro" id="IPR006626">
    <property type="entry name" value="PbH1"/>
</dbReference>
<dbReference type="SMART" id="SM00710">
    <property type="entry name" value="PbH1"/>
    <property type="match status" value="5"/>
</dbReference>
<feature type="domain" description="Periplasmic copper-binding protein NosD beta helix" evidence="1">
    <location>
        <begin position="118"/>
        <end position="309"/>
    </location>
</feature>
<comment type="caution">
    <text evidence="2">The sequence shown here is derived from an EMBL/GenBank/DDBJ whole genome shotgun (WGS) entry which is preliminary data.</text>
</comment>
<dbReference type="InterPro" id="IPR007742">
    <property type="entry name" value="NosD_dom"/>
</dbReference>
<organism evidence="2 3">
    <name type="scientific">Pelagicoccus enzymogenes</name>
    <dbReference type="NCBI Taxonomy" id="2773457"/>
    <lineage>
        <taxon>Bacteria</taxon>
        <taxon>Pseudomonadati</taxon>
        <taxon>Verrucomicrobiota</taxon>
        <taxon>Opitutia</taxon>
        <taxon>Puniceicoccales</taxon>
        <taxon>Pelagicoccaceae</taxon>
        <taxon>Pelagicoccus</taxon>
    </lineage>
</organism>
<accession>A0A927F5U7</accession>
<gene>
    <name evidence="2" type="ORF">IEN85_05595</name>
</gene>